<evidence type="ECO:0000256" key="5">
    <source>
        <dbReference type="ARBA" id="ARBA00022608"/>
    </source>
</evidence>
<dbReference type="Proteomes" id="UP000192220">
    <property type="component" value="Unplaced"/>
</dbReference>
<dbReference type="AlphaFoldDB" id="A0A2I4CGT3"/>
<keyword evidence="5 16" id="KW-0483">Metalloprotease inhibitor</keyword>
<dbReference type="RefSeq" id="XP_013879205.1">
    <property type="nucleotide sequence ID" value="XM_014023751.1"/>
</dbReference>
<dbReference type="GO" id="GO:0008191">
    <property type="term" value="F:metalloendopeptidase inhibitor activity"/>
    <property type="evidence" value="ECO:0007669"/>
    <property type="project" value="InterPro"/>
</dbReference>
<organism evidence="15 16">
    <name type="scientific">Austrofundulus limnaeus</name>
    <name type="common">Annual killifish</name>
    <dbReference type="NCBI Taxonomy" id="52670"/>
    <lineage>
        <taxon>Eukaryota</taxon>
        <taxon>Metazoa</taxon>
        <taxon>Chordata</taxon>
        <taxon>Craniata</taxon>
        <taxon>Vertebrata</taxon>
        <taxon>Euteleostomi</taxon>
        <taxon>Actinopterygii</taxon>
        <taxon>Neopterygii</taxon>
        <taxon>Teleostei</taxon>
        <taxon>Neoteleostei</taxon>
        <taxon>Acanthomorphata</taxon>
        <taxon>Ovalentaria</taxon>
        <taxon>Atherinomorphae</taxon>
        <taxon>Cyprinodontiformes</taxon>
        <taxon>Rivulidae</taxon>
        <taxon>Austrofundulus</taxon>
    </lineage>
</organism>
<dbReference type="PANTHER" id="PTHR11844">
    <property type="entry name" value="METALLOPROTEASE INHIBITOR"/>
    <property type="match status" value="1"/>
</dbReference>
<evidence type="ECO:0000259" key="14">
    <source>
        <dbReference type="PROSITE" id="PS50189"/>
    </source>
</evidence>
<gene>
    <name evidence="16" type="primary">LOC106528553</name>
</gene>
<dbReference type="PANTHER" id="PTHR11844:SF24">
    <property type="entry name" value="METALLOPROTEINASE INHIBITOR 2"/>
    <property type="match status" value="1"/>
</dbReference>
<dbReference type="GO" id="GO:0034097">
    <property type="term" value="P:response to cytokine"/>
    <property type="evidence" value="ECO:0007669"/>
    <property type="project" value="TreeGrafter"/>
</dbReference>
<dbReference type="PROSITE" id="PS50189">
    <property type="entry name" value="NTR"/>
    <property type="match status" value="1"/>
</dbReference>
<feature type="chain" id="PRO_5014195171" description="Metalloproteinase inhibitor 2" evidence="13">
    <location>
        <begin position="27"/>
        <end position="146"/>
    </location>
</feature>
<dbReference type="GO" id="GO:0002020">
    <property type="term" value="F:protease binding"/>
    <property type="evidence" value="ECO:0007669"/>
    <property type="project" value="TreeGrafter"/>
</dbReference>
<evidence type="ECO:0000313" key="15">
    <source>
        <dbReference type="Proteomes" id="UP000192220"/>
    </source>
</evidence>
<evidence type="ECO:0000256" key="6">
    <source>
        <dbReference type="ARBA" id="ARBA00022690"/>
    </source>
</evidence>
<evidence type="ECO:0000256" key="1">
    <source>
        <dbReference type="ARBA" id="ARBA00004613"/>
    </source>
</evidence>
<dbReference type="SMART" id="SM00206">
    <property type="entry name" value="NTR"/>
    <property type="match status" value="1"/>
</dbReference>
<dbReference type="GO" id="GO:0051045">
    <property type="term" value="P:negative regulation of membrane protein ectodomain proteolysis"/>
    <property type="evidence" value="ECO:0007669"/>
    <property type="project" value="TreeGrafter"/>
</dbReference>
<comment type="subcellular location">
    <subcellularLocation>
        <location evidence="1">Secreted</location>
    </subcellularLocation>
</comment>
<dbReference type="InterPro" id="IPR008993">
    <property type="entry name" value="TIMP-like_OB-fold"/>
</dbReference>
<evidence type="ECO:0000256" key="11">
    <source>
        <dbReference type="PIRSR" id="PIRSR601820-2"/>
    </source>
</evidence>
<dbReference type="Pfam" id="PF00965">
    <property type="entry name" value="TIMP"/>
    <property type="match status" value="1"/>
</dbReference>
<feature type="disulfide bond" evidence="12">
    <location>
        <begin position="30"/>
        <end position="93"/>
    </location>
</feature>
<dbReference type="GeneID" id="106528553"/>
<evidence type="ECO:0000256" key="8">
    <source>
        <dbReference type="ARBA" id="ARBA00023215"/>
    </source>
</evidence>
<feature type="binding site" evidence="10">
    <location>
        <position position="30"/>
    </location>
    <ligand>
        <name>Zn(2+)</name>
        <dbReference type="ChEBI" id="CHEBI:29105"/>
        <note>ligand shared with metalloproteinase partner</note>
    </ligand>
</feature>
<keyword evidence="8" id="KW-0481">Metalloenzyme inhibitor</keyword>
<keyword evidence="13" id="KW-0732">Signal</keyword>
<reference evidence="16" key="1">
    <citation type="submission" date="2025-08" db="UniProtKB">
        <authorList>
            <consortium name="RefSeq"/>
        </authorList>
    </citation>
    <scope>IDENTIFICATION</scope>
    <source>
        <strain evidence="16">Quisiro</strain>
        <tissue evidence="16">Liver</tissue>
    </source>
</reference>
<keyword evidence="4" id="KW-0964">Secreted</keyword>
<dbReference type="Gene3D" id="2.40.50.120">
    <property type="match status" value="1"/>
</dbReference>
<dbReference type="GO" id="GO:0031012">
    <property type="term" value="C:extracellular matrix"/>
    <property type="evidence" value="ECO:0007669"/>
    <property type="project" value="TreeGrafter"/>
</dbReference>
<sequence>MTQIMKSCFISLAILFLWRVEAGAEAAVICHCPLMMPPLQALCNSDVVIQAFVIGKKEVDSGAMKSIKYSVHAIQVFKGPVGGIDAVYSPLGCTAYLQTDWTQYIITGSLEADGTVHITSCNFIKLWDELSADELNLLQNYQNSCK</sequence>
<name>A0A2I4CGT3_AUSLI</name>
<keyword evidence="15" id="KW-1185">Reference proteome</keyword>
<keyword evidence="10" id="KW-0862">Zinc</keyword>
<dbReference type="InterPro" id="IPR001134">
    <property type="entry name" value="Netrin_domain"/>
</dbReference>
<feature type="domain" description="NTR" evidence="14">
    <location>
        <begin position="30"/>
        <end position="145"/>
    </location>
</feature>
<dbReference type="STRING" id="52670.A0A2I4CGT3"/>
<feature type="site" description="Involved in metalloproteinase-binding" evidence="11">
    <location>
        <position position="44"/>
    </location>
</feature>
<dbReference type="InterPro" id="IPR001820">
    <property type="entry name" value="TIMP"/>
</dbReference>
<feature type="site" description="Involved in metalloproteinase-binding" evidence="11">
    <location>
        <position position="65"/>
    </location>
</feature>
<feature type="disulfide bond" evidence="12">
    <location>
        <begin position="32"/>
        <end position="121"/>
    </location>
</feature>
<accession>A0A2I4CGT3</accession>
<dbReference type="SUPFAM" id="SSF50242">
    <property type="entry name" value="TIMP-like"/>
    <property type="match status" value="1"/>
</dbReference>
<keyword evidence="7 12" id="KW-1015">Disulfide bond</keyword>
<feature type="disulfide bond" evidence="12">
    <location>
        <begin position="43"/>
        <end position="145"/>
    </location>
</feature>
<keyword evidence="6 16" id="KW-0646">Protease inhibitor</keyword>
<evidence type="ECO:0000256" key="12">
    <source>
        <dbReference type="PIRSR" id="PIRSR601820-3"/>
    </source>
</evidence>
<evidence type="ECO:0000256" key="3">
    <source>
        <dbReference type="ARBA" id="ARBA00013520"/>
    </source>
</evidence>
<evidence type="ECO:0000256" key="10">
    <source>
        <dbReference type="PIRSR" id="PIRSR601820-1"/>
    </source>
</evidence>
<evidence type="ECO:0000256" key="7">
    <source>
        <dbReference type="ARBA" id="ARBA00023157"/>
    </source>
</evidence>
<evidence type="ECO:0000313" key="16">
    <source>
        <dbReference type="RefSeq" id="XP_013879205.1"/>
    </source>
</evidence>
<evidence type="ECO:0000256" key="4">
    <source>
        <dbReference type="ARBA" id="ARBA00022525"/>
    </source>
</evidence>
<proteinExistence type="inferred from homology"/>
<evidence type="ECO:0000256" key="13">
    <source>
        <dbReference type="SAM" id="SignalP"/>
    </source>
</evidence>
<feature type="signal peptide" evidence="13">
    <location>
        <begin position="1"/>
        <end position="26"/>
    </location>
</feature>
<comment type="similarity">
    <text evidence="2">Belongs to the protease inhibitor I35 (TIMP) family.</text>
</comment>
<protein>
    <recommendedName>
        <fullName evidence="3">Metalloproteinase inhibitor 2</fullName>
    </recommendedName>
    <alternativeName>
        <fullName evidence="9">Tissue inhibitor of metalloproteinases 2</fullName>
    </alternativeName>
</protein>
<keyword evidence="10" id="KW-0479">Metal-binding</keyword>
<evidence type="ECO:0000256" key="9">
    <source>
        <dbReference type="ARBA" id="ARBA00030102"/>
    </source>
</evidence>
<dbReference type="GO" id="GO:0005615">
    <property type="term" value="C:extracellular space"/>
    <property type="evidence" value="ECO:0007669"/>
    <property type="project" value="TreeGrafter"/>
</dbReference>
<dbReference type="GO" id="GO:0046872">
    <property type="term" value="F:metal ion binding"/>
    <property type="evidence" value="ECO:0007669"/>
    <property type="project" value="UniProtKB-KW"/>
</dbReference>
<evidence type="ECO:0000256" key="2">
    <source>
        <dbReference type="ARBA" id="ARBA00011027"/>
    </source>
</evidence>
<dbReference type="OrthoDB" id="6041373at2759"/>
<dbReference type="GO" id="GO:0009725">
    <property type="term" value="P:response to hormone"/>
    <property type="evidence" value="ECO:0007669"/>
    <property type="project" value="TreeGrafter"/>
</dbReference>
<dbReference type="InParanoid" id="A0A2I4CGT3"/>